<dbReference type="CDD" id="cd00520">
    <property type="entry name" value="RRF"/>
    <property type="match status" value="1"/>
</dbReference>
<dbReference type="FunFam" id="3.30.1360.40:FF:000001">
    <property type="entry name" value="Ribosome-recycling factor"/>
    <property type="match status" value="1"/>
</dbReference>
<evidence type="ECO:0000256" key="3">
    <source>
        <dbReference type="ARBA" id="ARBA00022490"/>
    </source>
</evidence>
<evidence type="ECO:0000256" key="2">
    <source>
        <dbReference type="ARBA" id="ARBA00005912"/>
    </source>
</evidence>
<dbReference type="PANTHER" id="PTHR20982:SF3">
    <property type="entry name" value="MITOCHONDRIAL RIBOSOME RECYCLING FACTOR PSEUDO 1"/>
    <property type="match status" value="1"/>
</dbReference>
<dbReference type="Gene3D" id="1.10.132.20">
    <property type="entry name" value="Ribosome-recycling factor"/>
    <property type="match status" value="1"/>
</dbReference>
<dbReference type="AlphaFoldDB" id="A0A420W5Y9"/>
<dbReference type="Proteomes" id="UP000280881">
    <property type="component" value="Unassembled WGS sequence"/>
</dbReference>
<keyword evidence="4 6" id="KW-0648">Protein biosynthesis</keyword>
<dbReference type="SUPFAM" id="SSF55194">
    <property type="entry name" value="Ribosome recycling factor, RRF"/>
    <property type="match status" value="1"/>
</dbReference>
<comment type="function">
    <text evidence="5 6">Responsible for the release of ribosomes from messenger RNA at the termination of protein biosynthesis. May increase the efficiency of translation by recycling ribosomes from one round of translation to another.</text>
</comment>
<dbReference type="FunFam" id="1.10.132.20:FF:000001">
    <property type="entry name" value="Ribosome-recycling factor"/>
    <property type="match status" value="1"/>
</dbReference>
<comment type="subcellular location">
    <subcellularLocation>
        <location evidence="1 6">Cytoplasm</location>
    </subcellularLocation>
</comment>
<dbReference type="GO" id="GO:0005737">
    <property type="term" value="C:cytoplasm"/>
    <property type="evidence" value="ECO:0007669"/>
    <property type="project" value="UniProtKB-SubCell"/>
</dbReference>
<evidence type="ECO:0000256" key="5">
    <source>
        <dbReference type="ARBA" id="ARBA00025050"/>
    </source>
</evidence>
<organism evidence="8 9">
    <name type="scientific">Thermovibrio guaymasensis</name>
    <dbReference type="NCBI Taxonomy" id="240167"/>
    <lineage>
        <taxon>Bacteria</taxon>
        <taxon>Pseudomonadati</taxon>
        <taxon>Aquificota</taxon>
        <taxon>Aquificia</taxon>
        <taxon>Desulfurobacteriales</taxon>
        <taxon>Desulfurobacteriaceae</taxon>
        <taxon>Thermovibrio</taxon>
    </lineage>
</organism>
<sequence>MIDQLLKDAEKRMKKAVEVLKEEFRGLRTGRASTVLVEDIKVDYYGSTMTIKQIAQLSVPESNQIVIQPWDVSVIPNIEKAIRESDLGVQPQRDGNIIRVILPPLTEERRRELVKKAGKMAEQARIAIRNIRHEIIKELDKLKKEGGYSEDDIKRAKDDLQKITDKFTKEVDSLLKKKEEEILTV</sequence>
<dbReference type="RefSeq" id="WP_121171445.1">
    <property type="nucleotide sequence ID" value="NZ_RBIE01000003.1"/>
</dbReference>
<evidence type="ECO:0000256" key="1">
    <source>
        <dbReference type="ARBA" id="ARBA00004496"/>
    </source>
</evidence>
<reference evidence="8 9" key="1">
    <citation type="submission" date="2018-10" db="EMBL/GenBank/DDBJ databases">
        <title>Genomic Encyclopedia of Type Strains, Phase IV (KMG-IV): sequencing the most valuable type-strain genomes for metagenomic binning, comparative biology and taxonomic classification.</title>
        <authorList>
            <person name="Goeker M."/>
        </authorList>
    </citation>
    <scope>NUCLEOTIDE SEQUENCE [LARGE SCALE GENOMIC DNA]</scope>
    <source>
        <strain evidence="8 9">DSM 15521</strain>
    </source>
</reference>
<dbReference type="GO" id="GO:0043023">
    <property type="term" value="F:ribosomal large subunit binding"/>
    <property type="evidence" value="ECO:0007669"/>
    <property type="project" value="TreeGrafter"/>
</dbReference>
<evidence type="ECO:0000313" key="8">
    <source>
        <dbReference type="EMBL" id="RKQ60579.1"/>
    </source>
</evidence>
<comment type="caution">
    <text evidence="8">The sequence shown here is derived from an EMBL/GenBank/DDBJ whole genome shotgun (WGS) entry which is preliminary data.</text>
</comment>
<dbReference type="OrthoDB" id="9804006at2"/>
<proteinExistence type="inferred from homology"/>
<comment type="similarity">
    <text evidence="2 6">Belongs to the RRF family.</text>
</comment>
<evidence type="ECO:0000259" key="7">
    <source>
        <dbReference type="Pfam" id="PF01765"/>
    </source>
</evidence>
<keyword evidence="9" id="KW-1185">Reference proteome</keyword>
<evidence type="ECO:0000313" key="9">
    <source>
        <dbReference type="Proteomes" id="UP000280881"/>
    </source>
</evidence>
<dbReference type="InterPro" id="IPR002661">
    <property type="entry name" value="Ribosome_recyc_fac"/>
</dbReference>
<dbReference type="Gene3D" id="3.30.1360.40">
    <property type="match status" value="1"/>
</dbReference>
<accession>A0A420W5Y9</accession>
<name>A0A420W5Y9_9BACT</name>
<feature type="domain" description="Ribosome recycling factor" evidence="7">
    <location>
        <begin position="20"/>
        <end position="183"/>
    </location>
</feature>
<dbReference type="GO" id="GO:0006415">
    <property type="term" value="P:translational termination"/>
    <property type="evidence" value="ECO:0007669"/>
    <property type="project" value="UniProtKB-UniRule"/>
</dbReference>
<keyword evidence="3 6" id="KW-0963">Cytoplasm</keyword>
<protein>
    <recommendedName>
        <fullName evidence="6">Ribosome-recycling factor</fullName>
        <shortName evidence="6">RRF</shortName>
    </recommendedName>
    <alternativeName>
        <fullName evidence="6">Ribosome-releasing factor</fullName>
    </alternativeName>
</protein>
<dbReference type="PANTHER" id="PTHR20982">
    <property type="entry name" value="RIBOSOME RECYCLING FACTOR"/>
    <property type="match status" value="1"/>
</dbReference>
<evidence type="ECO:0000256" key="6">
    <source>
        <dbReference type="HAMAP-Rule" id="MF_00040"/>
    </source>
</evidence>
<dbReference type="HAMAP" id="MF_00040">
    <property type="entry name" value="RRF"/>
    <property type="match status" value="1"/>
</dbReference>
<dbReference type="NCBIfam" id="TIGR00496">
    <property type="entry name" value="frr"/>
    <property type="match status" value="1"/>
</dbReference>
<gene>
    <name evidence="6" type="primary">frr</name>
    <name evidence="8" type="ORF">C7457_1401</name>
</gene>
<evidence type="ECO:0000256" key="4">
    <source>
        <dbReference type="ARBA" id="ARBA00022917"/>
    </source>
</evidence>
<dbReference type="Pfam" id="PF01765">
    <property type="entry name" value="RRF"/>
    <property type="match status" value="1"/>
</dbReference>
<dbReference type="InterPro" id="IPR036191">
    <property type="entry name" value="RRF_sf"/>
</dbReference>
<dbReference type="EMBL" id="RBIE01000003">
    <property type="protein sequence ID" value="RKQ60579.1"/>
    <property type="molecule type" value="Genomic_DNA"/>
</dbReference>
<dbReference type="InterPro" id="IPR023584">
    <property type="entry name" value="Ribosome_recyc_fac_dom"/>
</dbReference>